<evidence type="ECO:0000256" key="7">
    <source>
        <dbReference type="ARBA" id="ARBA00022801"/>
    </source>
</evidence>
<dbReference type="GO" id="GO:0006364">
    <property type="term" value="P:rRNA processing"/>
    <property type="evidence" value="ECO:0007669"/>
    <property type="project" value="UniProtKB-KW"/>
</dbReference>
<keyword evidence="9" id="KW-0539">Nucleus</keyword>
<dbReference type="Proteomes" id="UP000398389">
    <property type="component" value="Unassembled WGS sequence"/>
</dbReference>
<keyword evidence="4" id="KW-0963">Cytoplasm</keyword>
<dbReference type="GO" id="GO:0010629">
    <property type="term" value="P:negative regulation of gene expression"/>
    <property type="evidence" value="ECO:0007669"/>
    <property type="project" value="UniProtKB-ARBA"/>
</dbReference>
<keyword evidence="5" id="KW-0698">rRNA processing</keyword>
<feature type="compositionally biased region" description="Polar residues" evidence="12">
    <location>
        <begin position="57"/>
        <end position="72"/>
    </location>
</feature>
<evidence type="ECO:0000256" key="11">
    <source>
        <dbReference type="ARBA" id="ARBA00039985"/>
    </source>
</evidence>
<dbReference type="InterPro" id="IPR034922">
    <property type="entry name" value="REX1-like_exo"/>
</dbReference>
<feature type="compositionally biased region" description="Low complexity" evidence="12">
    <location>
        <begin position="121"/>
        <end position="146"/>
    </location>
</feature>
<proteinExistence type="inferred from homology"/>
<evidence type="ECO:0000256" key="9">
    <source>
        <dbReference type="ARBA" id="ARBA00023242"/>
    </source>
</evidence>
<dbReference type="RefSeq" id="XP_031856121.1">
    <property type="nucleotide sequence ID" value="XM_032000230.1"/>
</dbReference>
<dbReference type="GO" id="GO:0003676">
    <property type="term" value="F:nucleic acid binding"/>
    <property type="evidence" value="ECO:0007669"/>
    <property type="project" value="InterPro"/>
</dbReference>
<dbReference type="GO" id="GO:0005737">
    <property type="term" value="C:cytoplasm"/>
    <property type="evidence" value="ECO:0007669"/>
    <property type="project" value="UniProtKB-SubCell"/>
</dbReference>
<evidence type="ECO:0000256" key="5">
    <source>
        <dbReference type="ARBA" id="ARBA00022552"/>
    </source>
</evidence>
<accession>A0A5E8C039</accession>
<keyword evidence="8" id="KW-0269">Exonuclease</keyword>
<gene>
    <name evidence="14" type="ORF">SAPINGB_P005516</name>
</gene>
<protein>
    <recommendedName>
        <fullName evidence="11">RNA exonuclease 3</fullName>
    </recommendedName>
</protein>
<evidence type="ECO:0000256" key="2">
    <source>
        <dbReference type="ARBA" id="ARBA00004496"/>
    </source>
</evidence>
<name>A0A5E8C039_9ASCO</name>
<dbReference type="CDD" id="cd06145">
    <property type="entry name" value="REX1_like"/>
    <property type="match status" value="1"/>
</dbReference>
<dbReference type="AlphaFoldDB" id="A0A5E8C039"/>
<dbReference type="Gene3D" id="3.30.420.10">
    <property type="entry name" value="Ribonuclease H-like superfamily/Ribonuclease H"/>
    <property type="match status" value="1"/>
</dbReference>
<evidence type="ECO:0000256" key="12">
    <source>
        <dbReference type="SAM" id="MobiDB-lite"/>
    </source>
</evidence>
<keyword evidence="6" id="KW-0540">Nuclease</keyword>
<dbReference type="SUPFAM" id="SSF53098">
    <property type="entry name" value="Ribonuclease H-like"/>
    <property type="match status" value="1"/>
</dbReference>
<evidence type="ECO:0000256" key="1">
    <source>
        <dbReference type="ARBA" id="ARBA00004123"/>
    </source>
</evidence>
<organism evidence="14 15">
    <name type="scientific">Magnusiomyces paraingens</name>
    <dbReference type="NCBI Taxonomy" id="2606893"/>
    <lineage>
        <taxon>Eukaryota</taxon>
        <taxon>Fungi</taxon>
        <taxon>Dikarya</taxon>
        <taxon>Ascomycota</taxon>
        <taxon>Saccharomycotina</taxon>
        <taxon>Dipodascomycetes</taxon>
        <taxon>Dipodascales</taxon>
        <taxon>Dipodascaceae</taxon>
        <taxon>Magnusiomyces</taxon>
    </lineage>
</organism>
<feature type="compositionally biased region" description="Polar residues" evidence="12">
    <location>
        <begin position="94"/>
        <end position="103"/>
    </location>
</feature>
<dbReference type="InterPro" id="IPR013520">
    <property type="entry name" value="Ribonucl_H"/>
</dbReference>
<dbReference type="GO" id="GO:0004527">
    <property type="term" value="F:exonuclease activity"/>
    <property type="evidence" value="ECO:0007669"/>
    <property type="project" value="UniProtKB-KW"/>
</dbReference>
<dbReference type="InterPro" id="IPR012337">
    <property type="entry name" value="RNaseH-like_sf"/>
</dbReference>
<dbReference type="GO" id="GO:0005634">
    <property type="term" value="C:nucleus"/>
    <property type="evidence" value="ECO:0007669"/>
    <property type="project" value="UniProtKB-SubCell"/>
</dbReference>
<dbReference type="SMART" id="SM00479">
    <property type="entry name" value="EXOIII"/>
    <property type="match status" value="1"/>
</dbReference>
<dbReference type="OrthoDB" id="3996471at2759"/>
<sequence length="542" mass="60246">MFRSKKTVLADIPCPSIQQGHQCAIPNCVFSHAPPPPEKKRPSPEAPPTKVVKKQRLPNTSTEKSISTNITKSELPEPSLPRKNVQETLPPVQKPTSSLMSRLTSEKTEAEKKPIPDRVQKPPSSTASKSTAANAPAKPASSSQQPEVTSFAPLPVTPFAPAPYPQRMSFLKHVYEEVRKTNKRNPKTAAVRLEYSVAKSSSKVTYPREIKGLILRLKKGLPVNGDDENSEAAKQKQEKAMEKALDDMVVLPNVLEQNGFAVEPVKPEPVPSGIVVDCARCRAKVIAEKVMSTGPCHYHWAKLPYNTHTRKLSNVYPCCGAEVGESKGCTRCEHHVYRFIELNYLADYIPFVYAPETKTVKTLFAAGIDCEMGFTSHGYEMIRVTVVDWATGKTVLDRTVYPYGKVIDLNTRFSGISNLDDGLTVDGVLYPTLSFKQARDALFEYINRSTIIIGHGLENDLAVMRLIHTRIVDTSILYTREKSNKKMPLKDLVQMYLGRVIQRGEHDSAEDAIGSIDVVRVKIKESLGLTKIKKVSHFVNNK</sequence>
<feature type="region of interest" description="Disordered" evidence="12">
    <location>
        <begin position="27"/>
        <end position="153"/>
    </location>
</feature>
<keyword evidence="15" id="KW-1185">Reference proteome</keyword>
<comment type="similarity">
    <text evidence="3">Belongs to the REXO1/REXO3 family.</text>
</comment>
<evidence type="ECO:0000256" key="4">
    <source>
        <dbReference type="ARBA" id="ARBA00022490"/>
    </source>
</evidence>
<dbReference type="InterPro" id="IPR047021">
    <property type="entry name" value="REXO1/3/4-like"/>
</dbReference>
<evidence type="ECO:0000256" key="3">
    <source>
        <dbReference type="ARBA" id="ARBA00006357"/>
    </source>
</evidence>
<keyword evidence="7" id="KW-0378">Hydrolase</keyword>
<feature type="compositionally biased region" description="Basic and acidic residues" evidence="12">
    <location>
        <begin position="104"/>
        <end position="120"/>
    </location>
</feature>
<reference evidence="14 15" key="1">
    <citation type="submission" date="2019-09" db="EMBL/GenBank/DDBJ databases">
        <authorList>
            <person name="Brejova B."/>
        </authorList>
    </citation>
    <scope>NUCLEOTIDE SEQUENCE [LARGE SCALE GENOMIC DNA]</scope>
</reference>
<comment type="subcellular location">
    <subcellularLocation>
        <location evidence="2">Cytoplasm</location>
    </subcellularLocation>
    <subcellularLocation>
        <location evidence="1">Nucleus</location>
    </subcellularLocation>
</comment>
<evidence type="ECO:0000259" key="13">
    <source>
        <dbReference type="SMART" id="SM00479"/>
    </source>
</evidence>
<dbReference type="InterPro" id="IPR036397">
    <property type="entry name" value="RNaseH_sf"/>
</dbReference>
<evidence type="ECO:0000313" key="15">
    <source>
        <dbReference type="Proteomes" id="UP000398389"/>
    </source>
</evidence>
<dbReference type="PANTHER" id="PTHR12801">
    <property type="entry name" value="RNA EXONUCLEASE REXO1 / RECO3 FAMILY MEMBER-RELATED"/>
    <property type="match status" value="1"/>
</dbReference>
<dbReference type="EMBL" id="CABVLU010000004">
    <property type="protein sequence ID" value="VVT57064.1"/>
    <property type="molecule type" value="Genomic_DNA"/>
</dbReference>
<evidence type="ECO:0000256" key="10">
    <source>
        <dbReference type="ARBA" id="ARBA00037201"/>
    </source>
</evidence>
<evidence type="ECO:0000313" key="14">
    <source>
        <dbReference type="EMBL" id="VVT57064.1"/>
    </source>
</evidence>
<comment type="function">
    <text evidence="10">3' to 5' exoribonuclease required for proper 3' end maturation of MRP RNA and of the U5L snRNA.</text>
</comment>
<evidence type="ECO:0000256" key="6">
    <source>
        <dbReference type="ARBA" id="ARBA00022722"/>
    </source>
</evidence>
<dbReference type="FunFam" id="3.30.420.10:FF:000031">
    <property type="entry name" value="RNA exonuclease 1"/>
    <property type="match status" value="1"/>
</dbReference>
<feature type="domain" description="Exonuclease" evidence="13">
    <location>
        <begin position="364"/>
        <end position="528"/>
    </location>
</feature>
<dbReference type="PANTHER" id="PTHR12801:SF118">
    <property type="entry name" value="RNA EXONUCLEASE 3"/>
    <property type="match status" value="1"/>
</dbReference>
<dbReference type="GeneID" id="43584330"/>
<evidence type="ECO:0000256" key="8">
    <source>
        <dbReference type="ARBA" id="ARBA00022839"/>
    </source>
</evidence>